<gene>
    <name evidence="3" type="ORF">HMPREF3196_00229</name>
</gene>
<dbReference type="InterPro" id="IPR038475">
    <property type="entry name" value="RecG_C_sf"/>
</dbReference>
<sequence length="548" mass="59771">MLPTKESLTVEFKSERQRPQTDDEIVDNVVAMANTEGGTLYLGVEDDGMVTGVCDRHRNVNGLAAFIFNKTVPQLSVRVTLLSESGKPVVGIEVDSSQQIVSTSQGKTLQRRLKADGAPEVVPMFPAQFISRLSQQRSYDYSAQPAPGSTLSDLDPSARDRLRESIRTANAGSSLLAFDDEDFDRALELVVDGPGGPQPSVAGLLVIGTERALKRSVPSASAVFQVMKGTSPKVNTDPFFLPLIDMLPRIGALMEPWNPDHEVMSGLVHVNLPDFDHQAFREAAVNAFCHRDYARMGSVRFLVDDDGLTISNPGGFIEGLSENNLLTAQPRSRNPQLASILKTAGYAERTGRGVDKIYAGSLASGGAFPDYSQSTASEVVLFLRRVVPDEAFVVMIANEEARRGAPLSVWSLIVLSLLREHRRLSVAQMREFSRVESRRLVGAVESLVESGLVEACGSGVARDYMLSARVYKRDDKLPAYARQKGLDGRRENLVTEFALNNGGAATTSDVMKLLDLSYISAYRLMKRLEGEGVFRHEGSGPSSRYALV</sequence>
<dbReference type="Gene3D" id="3.30.565.60">
    <property type="match status" value="1"/>
</dbReference>
<feature type="domain" description="Schlafen AlbA-2" evidence="2">
    <location>
        <begin position="6"/>
        <end position="112"/>
    </location>
</feature>
<dbReference type="PANTHER" id="PTHR30595">
    <property type="entry name" value="GLPR-RELATED TRANSCRIPTIONAL REPRESSOR"/>
    <property type="match status" value="1"/>
</dbReference>
<dbReference type="Pfam" id="PF04326">
    <property type="entry name" value="SLFN_AlbA_2"/>
    <property type="match status" value="1"/>
</dbReference>
<accession>A0A133KSJ7</accession>
<dbReference type="PANTHER" id="PTHR30595:SF6">
    <property type="entry name" value="SCHLAFEN ALBA-2 DOMAIN-CONTAINING PROTEIN"/>
    <property type="match status" value="1"/>
</dbReference>
<protein>
    <submittedName>
        <fullName evidence="3">Divergent AAA domain protein</fullName>
    </submittedName>
</protein>
<dbReference type="Proteomes" id="UP000070092">
    <property type="component" value="Unassembled WGS sequence"/>
</dbReference>
<proteinExistence type="predicted"/>
<dbReference type="Gene3D" id="1.10.10.10">
    <property type="entry name" value="Winged helix-like DNA-binding domain superfamily/Winged helix DNA-binding domain"/>
    <property type="match status" value="1"/>
</dbReference>
<dbReference type="InterPro" id="IPR007421">
    <property type="entry name" value="Schlafen_AlbA_2_dom"/>
</dbReference>
<evidence type="ECO:0000256" key="1">
    <source>
        <dbReference type="SAM" id="MobiDB-lite"/>
    </source>
</evidence>
<dbReference type="Gene3D" id="3.30.950.30">
    <property type="entry name" value="Schlafen, AAA domain"/>
    <property type="match status" value="1"/>
</dbReference>
<feature type="region of interest" description="Disordered" evidence="1">
    <location>
        <begin position="1"/>
        <end position="21"/>
    </location>
</feature>
<name>A0A133KSJ7_BIFBI</name>
<evidence type="ECO:0000313" key="4">
    <source>
        <dbReference type="Proteomes" id="UP000070092"/>
    </source>
</evidence>
<dbReference type="InterPro" id="IPR036388">
    <property type="entry name" value="WH-like_DNA-bd_sf"/>
</dbReference>
<organism evidence="3 4">
    <name type="scientific">Bifidobacterium bifidum</name>
    <dbReference type="NCBI Taxonomy" id="1681"/>
    <lineage>
        <taxon>Bacteria</taxon>
        <taxon>Bacillati</taxon>
        <taxon>Actinomycetota</taxon>
        <taxon>Actinomycetes</taxon>
        <taxon>Bifidobacteriales</taxon>
        <taxon>Bifidobacteriaceae</taxon>
        <taxon>Bifidobacterium</taxon>
    </lineage>
</organism>
<evidence type="ECO:0000313" key="3">
    <source>
        <dbReference type="EMBL" id="KWZ82573.1"/>
    </source>
</evidence>
<reference evidence="3 4" key="1">
    <citation type="submission" date="2016-01" db="EMBL/GenBank/DDBJ databases">
        <authorList>
            <person name="Oliw E.H."/>
        </authorList>
    </citation>
    <scope>NUCLEOTIDE SEQUENCE [LARGE SCALE GENOMIC DNA]</scope>
    <source>
        <strain evidence="3 4">MJR8628B</strain>
    </source>
</reference>
<dbReference type="RefSeq" id="WP_021647518.1">
    <property type="nucleotide sequence ID" value="NZ_BCXK01000017.1"/>
</dbReference>
<feature type="compositionally biased region" description="Basic and acidic residues" evidence="1">
    <location>
        <begin position="12"/>
        <end position="21"/>
    </location>
</feature>
<evidence type="ECO:0000259" key="2">
    <source>
        <dbReference type="Pfam" id="PF04326"/>
    </source>
</evidence>
<dbReference type="AlphaFoldDB" id="A0A133KSJ7"/>
<dbReference type="InterPro" id="IPR038461">
    <property type="entry name" value="Schlafen_AlbA_2_dom_sf"/>
</dbReference>
<dbReference type="Pfam" id="PF13749">
    <property type="entry name" value="HATPase_c_4"/>
    <property type="match status" value="1"/>
</dbReference>
<dbReference type="EMBL" id="LRPO01000009">
    <property type="protein sequence ID" value="KWZ82573.1"/>
    <property type="molecule type" value="Genomic_DNA"/>
</dbReference>
<dbReference type="PATRIC" id="fig|1681.23.peg.548"/>
<comment type="caution">
    <text evidence="3">The sequence shown here is derived from an EMBL/GenBank/DDBJ whole genome shotgun (WGS) entry which is preliminary data.</text>
</comment>